<proteinExistence type="predicted"/>
<dbReference type="EMBL" id="MN739917">
    <property type="protein sequence ID" value="QHT77291.1"/>
    <property type="molecule type" value="Genomic_DNA"/>
</dbReference>
<evidence type="ECO:0000313" key="1">
    <source>
        <dbReference type="EMBL" id="QHT77291.1"/>
    </source>
</evidence>
<reference evidence="1" key="1">
    <citation type="journal article" date="2020" name="Nature">
        <title>Giant virus diversity and host interactions through global metagenomics.</title>
        <authorList>
            <person name="Schulz F."/>
            <person name="Roux S."/>
            <person name="Paez-Espino D."/>
            <person name="Jungbluth S."/>
            <person name="Walsh D.A."/>
            <person name="Denef V.J."/>
            <person name="McMahon K.D."/>
            <person name="Konstantinidis K.T."/>
            <person name="Eloe-Fadrosh E.A."/>
            <person name="Kyrpides N.C."/>
            <person name="Woyke T."/>
        </authorList>
    </citation>
    <scope>NUCLEOTIDE SEQUENCE</scope>
    <source>
        <strain evidence="1">GVMAG-M-3300023179-86</strain>
    </source>
</reference>
<sequence length="71" mass="8158">MPECDRHKDDCDDSQQESSVIIFLHRLVHIQPCFGLFGGFNMVQHPGGFWRKHIVEIIGDETGGDHYTDNM</sequence>
<organism evidence="1">
    <name type="scientific">viral metagenome</name>
    <dbReference type="NCBI Taxonomy" id="1070528"/>
    <lineage>
        <taxon>unclassified sequences</taxon>
        <taxon>metagenomes</taxon>
        <taxon>organismal metagenomes</taxon>
    </lineage>
</organism>
<name>A0A6C0H9J9_9ZZZZ</name>
<dbReference type="AlphaFoldDB" id="A0A6C0H9J9"/>
<protein>
    <submittedName>
        <fullName evidence="1">Uncharacterized protein</fullName>
    </submittedName>
</protein>
<accession>A0A6C0H9J9</accession>